<dbReference type="InterPro" id="IPR020018">
    <property type="entry name" value="Motility-assoc_lipoprot_GldH"/>
</dbReference>
<sequence length="158" mass="18317">MKKISSLFFVLLFFMGCSYSSHLNTYEFSNGWKNNEIVTFDFKVPEDKTNYNLSLLLRHNNNYSFSNIFLITELKLANGSILSDTLEYQLSEPSGKWLGEKRLSLVEHKLLFKKNIDLIKDSINYLSIRNSMRLNNVISPIENLENILDLGLLIEPSK</sequence>
<gene>
    <name evidence="1" type="ORF">METZ01_LOCUS76129</name>
</gene>
<organism evidence="1">
    <name type="scientific">marine metagenome</name>
    <dbReference type="NCBI Taxonomy" id="408172"/>
    <lineage>
        <taxon>unclassified sequences</taxon>
        <taxon>metagenomes</taxon>
        <taxon>ecological metagenomes</taxon>
    </lineage>
</organism>
<dbReference type="AlphaFoldDB" id="A0A381U4V5"/>
<evidence type="ECO:0000313" key="1">
    <source>
        <dbReference type="EMBL" id="SVA23275.1"/>
    </source>
</evidence>
<protein>
    <recommendedName>
        <fullName evidence="2">Gliding motility lipoprotein GldH</fullName>
    </recommendedName>
</protein>
<dbReference type="Pfam" id="PF14109">
    <property type="entry name" value="GldH_lipo"/>
    <property type="match status" value="1"/>
</dbReference>
<reference evidence="1" key="1">
    <citation type="submission" date="2018-05" db="EMBL/GenBank/DDBJ databases">
        <authorList>
            <person name="Lanie J.A."/>
            <person name="Ng W.-L."/>
            <person name="Kazmierczak K.M."/>
            <person name="Andrzejewski T.M."/>
            <person name="Davidsen T.M."/>
            <person name="Wayne K.J."/>
            <person name="Tettelin H."/>
            <person name="Glass J.I."/>
            <person name="Rusch D."/>
            <person name="Podicherti R."/>
            <person name="Tsui H.-C.T."/>
            <person name="Winkler M.E."/>
        </authorList>
    </citation>
    <scope>NUCLEOTIDE SEQUENCE</scope>
</reference>
<evidence type="ECO:0008006" key="2">
    <source>
        <dbReference type="Google" id="ProtNLM"/>
    </source>
</evidence>
<dbReference type="EMBL" id="UINC01005744">
    <property type="protein sequence ID" value="SVA23275.1"/>
    <property type="molecule type" value="Genomic_DNA"/>
</dbReference>
<dbReference type="PROSITE" id="PS51257">
    <property type="entry name" value="PROKAR_LIPOPROTEIN"/>
    <property type="match status" value="1"/>
</dbReference>
<name>A0A381U4V5_9ZZZZ</name>
<accession>A0A381U4V5</accession>
<proteinExistence type="predicted"/>